<dbReference type="GO" id="GO:0005737">
    <property type="term" value="C:cytoplasm"/>
    <property type="evidence" value="ECO:0007669"/>
    <property type="project" value="UniProtKB-SubCell"/>
</dbReference>
<reference evidence="9" key="1">
    <citation type="submission" date="2020-07" db="EMBL/GenBank/DDBJ databases">
        <title>Huge and variable diversity of episymbiotic CPR bacteria and DPANN archaea in groundwater ecosystems.</title>
        <authorList>
            <person name="He C.Y."/>
            <person name="Keren R."/>
            <person name="Whittaker M."/>
            <person name="Farag I.F."/>
            <person name="Doudna J."/>
            <person name="Cate J.H.D."/>
            <person name="Banfield J.F."/>
        </authorList>
    </citation>
    <scope>NUCLEOTIDE SEQUENCE</scope>
    <source>
        <strain evidence="9">NC_groundwater_717_Ag_S-0.2um_59_8</strain>
    </source>
</reference>
<dbReference type="Gene3D" id="3.30.1360.40">
    <property type="match status" value="1"/>
</dbReference>
<comment type="function">
    <text evidence="5 6">Responsible for the release of ribosomes from messenger RNA at the termination of protein biosynthesis. May increase the efficiency of translation by recycling ribosomes from one round of translation to another.</text>
</comment>
<dbReference type="GO" id="GO:0006415">
    <property type="term" value="P:translational termination"/>
    <property type="evidence" value="ECO:0007669"/>
    <property type="project" value="UniProtKB-UniRule"/>
</dbReference>
<dbReference type="PANTHER" id="PTHR20982:SF3">
    <property type="entry name" value="MITOCHONDRIAL RIBOSOME RECYCLING FACTOR PSEUDO 1"/>
    <property type="match status" value="1"/>
</dbReference>
<dbReference type="PANTHER" id="PTHR20982">
    <property type="entry name" value="RIBOSOME RECYCLING FACTOR"/>
    <property type="match status" value="1"/>
</dbReference>
<evidence type="ECO:0000256" key="5">
    <source>
        <dbReference type="ARBA" id="ARBA00025050"/>
    </source>
</evidence>
<dbReference type="NCBIfam" id="TIGR00496">
    <property type="entry name" value="frr"/>
    <property type="match status" value="1"/>
</dbReference>
<evidence type="ECO:0000256" key="7">
    <source>
        <dbReference type="SAM" id="Coils"/>
    </source>
</evidence>
<dbReference type="EMBL" id="JACPSX010000261">
    <property type="protein sequence ID" value="MBI3016079.1"/>
    <property type="molecule type" value="Genomic_DNA"/>
</dbReference>
<evidence type="ECO:0000259" key="8">
    <source>
        <dbReference type="Pfam" id="PF01765"/>
    </source>
</evidence>
<dbReference type="Pfam" id="PF01765">
    <property type="entry name" value="RRF"/>
    <property type="match status" value="1"/>
</dbReference>
<dbReference type="FunFam" id="3.30.1360.40:FF:000001">
    <property type="entry name" value="Ribosome-recycling factor"/>
    <property type="match status" value="1"/>
</dbReference>
<evidence type="ECO:0000256" key="3">
    <source>
        <dbReference type="ARBA" id="ARBA00022490"/>
    </source>
</evidence>
<evidence type="ECO:0000256" key="1">
    <source>
        <dbReference type="ARBA" id="ARBA00004496"/>
    </source>
</evidence>
<evidence type="ECO:0000313" key="9">
    <source>
        <dbReference type="EMBL" id="MBI3016079.1"/>
    </source>
</evidence>
<organism evidence="9 10">
    <name type="scientific">Tectimicrobiota bacterium</name>
    <dbReference type="NCBI Taxonomy" id="2528274"/>
    <lineage>
        <taxon>Bacteria</taxon>
        <taxon>Pseudomonadati</taxon>
        <taxon>Nitrospinota/Tectimicrobiota group</taxon>
        <taxon>Candidatus Tectimicrobiota</taxon>
    </lineage>
</organism>
<feature type="domain" description="Ribosome recycling factor" evidence="8">
    <location>
        <begin position="24"/>
        <end position="187"/>
    </location>
</feature>
<feature type="coiled-coil region" evidence="7">
    <location>
        <begin position="136"/>
        <end position="170"/>
    </location>
</feature>
<protein>
    <recommendedName>
        <fullName evidence="6">Ribosome-recycling factor</fullName>
        <shortName evidence="6">RRF</shortName>
    </recommendedName>
    <alternativeName>
        <fullName evidence="6">Ribosome-releasing factor</fullName>
    </alternativeName>
</protein>
<comment type="similarity">
    <text evidence="2 6">Belongs to the RRF family.</text>
</comment>
<dbReference type="Gene3D" id="1.10.132.20">
    <property type="entry name" value="Ribosome-recycling factor"/>
    <property type="match status" value="1"/>
</dbReference>
<gene>
    <name evidence="6 9" type="primary">frr</name>
    <name evidence="9" type="ORF">HYY65_13700</name>
</gene>
<evidence type="ECO:0000313" key="10">
    <source>
        <dbReference type="Proteomes" id="UP000741360"/>
    </source>
</evidence>
<dbReference type="HAMAP" id="MF_00040">
    <property type="entry name" value="RRF"/>
    <property type="match status" value="1"/>
</dbReference>
<keyword evidence="4 6" id="KW-0648">Protein biosynthesis</keyword>
<dbReference type="InterPro" id="IPR002661">
    <property type="entry name" value="Ribosome_recyc_fac"/>
</dbReference>
<dbReference type="AlphaFoldDB" id="A0A932GS19"/>
<evidence type="ECO:0000256" key="4">
    <source>
        <dbReference type="ARBA" id="ARBA00022917"/>
    </source>
</evidence>
<evidence type="ECO:0000256" key="2">
    <source>
        <dbReference type="ARBA" id="ARBA00005912"/>
    </source>
</evidence>
<dbReference type="FunFam" id="1.10.132.20:FF:000001">
    <property type="entry name" value="Ribosome-recycling factor"/>
    <property type="match status" value="1"/>
</dbReference>
<keyword evidence="7" id="KW-0175">Coiled coil</keyword>
<dbReference type="Proteomes" id="UP000741360">
    <property type="component" value="Unassembled WGS sequence"/>
</dbReference>
<dbReference type="InterPro" id="IPR023584">
    <property type="entry name" value="Ribosome_recyc_fac_dom"/>
</dbReference>
<dbReference type="GO" id="GO:0043023">
    <property type="term" value="F:ribosomal large subunit binding"/>
    <property type="evidence" value="ECO:0007669"/>
    <property type="project" value="TreeGrafter"/>
</dbReference>
<comment type="subcellular location">
    <subcellularLocation>
        <location evidence="1 6">Cytoplasm</location>
    </subcellularLocation>
</comment>
<name>A0A932GS19_UNCTE</name>
<accession>A0A932GS19</accession>
<comment type="caution">
    <text evidence="9">The sequence shown here is derived from an EMBL/GenBank/DDBJ whole genome shotgun (WGS) entry which is preliminary data.</text>
</comment>
<sequence length="189" mass="21151">MPDSATEKVFKDVDRKMAGSVEVLQKDLSGIRTGRASLALLEGITVNYYGTNMPLNQVATLSVPESRLITIQPWDQNLIGEIEKAILKSGLGLTPSNDGKIVRINIPPLTEERRKDLIKVVRKMGEEARVAVRNIRREGNESLKGLEKNKEISEDELRKAQDRIQKLTDQHIGKIDAIATKKEKEVLEV</sequence>
<keyword evidence="3 6" id="KW-0963">Cytoplasm</keyword>
<evidence type="ECO:0000256" key="6">
    <source>
        <dbReference type="HAMAP-Rule" id="MF_00040"/>
    </source>
</evidence>
<dbReference type="InterPro" id="IPR036191">
    <property type="entry name" value="RRF_sf"/>
</dbReference>
<proteinExistence type="inferred from homology"/>
<dbReference type="SUPFAM" id="SSF55194">
    <property type="entry name" value="Ribosome recycling factor, RRF"/>
    <property type="match status" value="1"/>
</dbReference>
<dbReference type="CDD" id="cd00520">
    <property type="entry name" value="RRF"/>
    <property type="match status" value="1"/>
</dbReference>